<protein>
    <submittedName>
        <fullName evidence="2">CDP-abequose synthase</fullName>
    </submittedName>
</protein>
<feature type="domain" description="Metallo-beta-lactamase" evidence="1">
    <location>
        <begin position="26"/>
        <end position="225"/>
    </location>
</feature>
<proteinExistence type="predicted"/>
<name>A0A3B0ZPB3_9ZZZZ</name>
<dbReference type="Gene3D" id="3.60.15.10">
    <property type="entry name" value="Ribonuclease Z/Hydroxyacylglutathione hydrolase-like"/>
    <property type="match status" value="1"/>
</dbReference>
<organism evidence="2">
    <name type="scientific">hydrothermal vent metagenome</name>
    <dbReference type="NCBI Taxonomy" id="652676"/>
    <lineage>
        <taxon>unclassified sequences</taxon>
        <taxon>metagenomes</taxon>
        <taxon>ecological metagenomes</taxon>
    </lineage>
</organism>
<sequence length="261" mass="29240">MATILYDDNNHKCIMFSDLVKGAGVQSNQFLIINNDNAALLDPGGQLTYHPLLTAMVKYSPLDKLVYVIASHQDPDIIASLGMWFDFSKAKILCSELWVRFLPHLMSNKTLDGTREADVNDRIAGIADGGSVISLGNGKIKIIPAHFLHSVGNFQFYDCTSKILFSGDMGASIATADNEQPVENFKKHIPFMESFHKRYMVSNKVCKLWVNMVRQLDIEMIVPQHGRHFSGKAMITEFLNWIENLNCGVDLVTVENYKLPG</sequence>
<evidence type="ECO:0000259" key="1">
    <source>
        <dbReference type="SMART" id="SM00849"/>
    </source>
</evidence>
<gene>
    <name evidence="2" type="ORF">MNBD_GAMMA21-2079</name>
</gene>
<dbReference type="PANTHER" id="PTHR43041:SF1">
    <property type="entry name" value="METALLO-BETA-LACTAMASE DOMAIN-CONTAINING PROTEIN"/>
    <property type="match status" value="1"/>
</dbReference>
<dbReference type="AlphaFoldDB" id="A0A3B0ZPB3"/>
<reference evidence="2" key="1">
    <citation type="submission" date="2018-06" db="EMBL/GenBank/DDBJ databases">
        <authorList>
            <person name="Zhirakovskaya E."/>
        </authorList>
    </citation>
    <scope>NUCLEOTIDE SEQUENCE</scope>
</reference>
<dbReference type="InterPro" id="IPR001279">
    <property type="entry name" value="Metallo-B-lactamas"/>
</dbReference>
<dbReference type="InterPro" id="IPR045761">
    <property type="entry name" value="ODP_dom"/>
</dbReference>
<dbReference type="SUPFAM" id="SSF56281">
    <property type="entry name" value="Metallo-hydrolase/oxidoreductase"/>
    <property type="match status" value="1"/>
</dbReference>
<dbReference type="EMBL" id="UOFR01000009">
    <property type="protein sequence ID" value="VAW91030.1"/>
    <property type="molecule type" value="Genomic_DNA"/>
</dbReference>
<dbReference type="InterPro" id="IPR036866">
    <property type="entry name" value="RibonucZ/Hydroxyglut_hydro"/>
</dbReference>
<dbReference type="CDD" id="cd07709">
    <property type="entry name" value="flavodiiron_proteins_MBL-fold"/>
    <property type="match status" value="1"/>
</dbReference>
<dbReference type="Pfam" id="PF19583">
    <property type="entry name" value="ODP"/>
    <property type="match status" value="1"/>
</dbReference>
<dbReference type="PANTHER" id="PTHR43041">
    <property type="entry name" value="HYDROLASE, METALLO-BETA-LACTAMASE SUPERFAMILY"/>
    <property type="match status" value="1"/>
</dbReference>
<accession>A0A3B0ZPB3</accession>
<evidence type="ECO:0000313" key="2">
    <source>
        <dbReference type="EMBL" id="VAW91030.1"/>
    </source>
</evidence>
<dbReference type="SMART" id="SM00849">
    <property type="entry name" value="Lactamase_B"/>
    <property type="match status" value="1"/>
</dbReference>